<dbReference type="AlphaFoldDB" id="A0A8B4TS65"/>
<evidence type="ECO:0000313" key="1">
    <source>
        <dbReference type="EMBL" id="SXD89980.1"/>
    </source>
</evidence>
<dbReference type="RefSeq" id="WP_117126298.1">
    <property type="nucleotide sequence ID" value="NZ_UJZG01000002.1"/>
</dbReference>
<evidence type="ECO:0000313" key="2">
    <source>
        <dbReference type="Proteomes" id="UP000257712"/>
    </source>
</evidence>
<accession>A0A8B4TS65</accession>
<dbReference type="Proteomes" id="UP000257712">
    <property type="component" value="Unassembled WGS sequence"/>
</dbReference>
<comment type="caution">
    <text evidence="1">The sequence shown here is derived from an EMBL/GenBank/DDBJ whole genome shotgun (WGS) entry which is preliminary data.</text>
</comment>
<organism evidence="1 2">
    <name type="scientific">Klebsiella quasivariicola</name>
    <dbReference type="NCBI Taxonomy" id="2026240"/>
    <lineage>
        <taxon>Bacteria</taxon>
        <taxon>Pseudomonadati</taxon>
        <taxon>Pseudomonadota</taxon>
        <taxon>Gammaproteobacteria</taxon>
        <taxon>Enterobacterales</taxon>
        <taxon>Enterobacteriaceae</taxon>
        <taxon>Klebsiella/Raoultella group</taxon>
        <taxon>Klebsiella</taxon>
        <taxon>Klebsiella pneumoniae complex</taxon>
    </lineage>
</organism>
<reference evidence="1 2" key="1">
    <citation type="submission" date="2018-08" db="EMBL/GenBank/DDBJ databases">
        <authorList>
            <consortium name="Pathogen Informatics"/>
        </authorList>
    </citation>
    <scope>NUCLEOTIDE SEQUENCE [LARGE SCALE GENOMIC DNA]</scope>
    <source>
        <strain evidence="1 2">EuSCAPE_IT371</strain>
    </source>
</reference>
<sequence length="210" mass="24355">MNNNVQLPLDDFPPDHPRAQEVIDFFGGKEIIKVPRELGLQAGRCYWNVNDQIKKQGGTLVYGWMLEWHPNLAVFAMHHGVYQSPDGKLIDVSSADTARTTNYTSFMPSNEIEIDLKKYPRIPRRSLPLIDDNELRRYLYLYTKNFQAHSDLAYSCLERGTAIFKDGAFAYISIPDDISRRLKPEIESSSRERSKLRMTLFSRYFDVARN</sequence>
<dbReference type="EMBL" id="UJZG01000002">
    <property type="protein sequence ID" value="SXD89980.1"/>
    <property type="molecule type" value="Genomic_DNA"/>
</dbReference>
<proteinExistence type="predicted"/>
<protein>
    <submittedName>
        <fullName evidence="1">Uncharacterized protein</fullName>
    </submittedName>
</protein>
<gene>
    <name evidence="1" type="ORF">SAMEA3538780_01013</name>
</gene>
<name>A0A8B4TS65_9ENTR</name>